<keyword evidence="6" id="KW-1133">Transmembrane helix</keyword>
<dbReference type="GO" id="GO:0015031">
    <property type="term" value="P:protein transport"/>
    <property type="evidence" value="ECO:0007669"/>
    <property type="project" value="UniProtKB-KW"/>
</dbReference>
<feature type="compositionally biased region" description="Acidic residues" evidence="5">
    <location>
        <begin position="506"/>
        <end position="518"/>
    </location>
</feature>
<dbReference type="GO" id="GO:0016020">
    <property type="term" value="C:membrane"/>
    <property type="evidence" value="ECO:0007669"/>
    <property type="project" value="InterPro"/>
</dbReference>
<dbReference type="SUPFAM" id="SSF48371">
    <property type="entry name" value="ARM repeat"/>
    <property type="match status" value="1"/>
</dbReference>
<feature type="region of interest" description="Disordered" evidence="5">
    <location>
        <begin position="1431"/>
        <end position="1466"/>
    </location>
</feature>
<evidence type="ECO:0000256" key="4">
    <source>
        <dbReference type="PIRSR" id="PIRSR600223-1"/>
    </source>
</evidence>
<evidence type="ECO:0000256" key="5">
    <source>
        <dbReference type="SAM" id="MobiDB-lite"/>
    </source>
</evidence>
<feature type="region of interest" description="Disordered" evidence="5">
    <location>
        <begin position="1595"/>
        <end position="1616"/>
    </location>
</feature>
<dbReference type="GO" id="GO:0012505">
    <property type="term" value="C:endomembrane system"/>
    <property type="evidence" value="ECO:0007669"/>
    <property type="project" value="UniProtKB-ARBA"/>
</dbReference>
<name>A0A158P6M8_ANGCA</name>
<comment type="subunit">
    <text evidence="1">Heterodimer of 2 subunits, IMMPL1 and IMMPL2.</text>
</comment>
<dbReference type="Pfam" id="PF10502">
    <property type="entry name" value="Peptidase_S26"/>
    <property type="match status" value="2"/>
</dbReference>
<reference evidence="9" key="2">
    <citation type="submission" date="2016-04" db="UniProtKB">
        <authorList>
            <consortium name="WormBaseParasite"/>
        </authorList>
    </citation>
    <scope>IDENTIFICATION</scope>
</reference>
<dbReference type="Pfam" id="PF16213">
    <property type="entry name" value="DCB"/>
    <property type="match status" value="1"/>
</dbReference>
<feature type="transmembrane region" description="Helical" evidence="6">
    <location>
        <begin position="12"/>
        <end position="34"/>
    </location>
</feature>
<evidence type="ECO:0000256" key="6">
    <source>
        <dbReference type="SAM" id="Phobius"/>
    </source>
</evidence>
<dbReference type="InterPro" id="IPR023394">
    <property type="entry name" value="Sec7_C_sf"/>
</dbReference>
<dbReference type="GO" id="GO:0016192">
    <property type="term" value="P:vesicle-mediated transport"/>
    <property type="evidence" value="ECO:0007669"/>
    <property type="project" value="UniProtKB-ARBA"/>
</dbReference>
<keyword evidence="6" id="KW-0472">Membrane</keyword>
<dbReference type="STRING" id="6313.A0A158P6M8"/>
<dbReference type="InterPro" id="IPR000223">
    <property type="entry name" value="Pept_S26A_signal_pept_1"/>
</dbReference>
<feature type="compositionally biased region" description="Basic and acidic residues" evidence="5">
    <location>
        <begin position="1445"/>
        <end position="1458"/>
    </location>
</feature>
<keyword evidence="6" id="KW-0812">Transmembrane</keyword>
<dbReference type="PANTHER" id="PTHR10663">
    <property type="entry name" value="GUANYL-NUCLEOTIDE EXCHANGE FACTOR"/>
    <property type="match status" value="1"/>
</dbReference>
<evidence type="ECO:0000313" key="8">
    <source>
        <dbReference type="Proteomes" id="UP000035642"/>
    </source>
</evidence>
<proteinExistence type="predicted"/>
<evidence type="ECO:0000259" key="7">
    <source>
        <dbReference type="PROSITE" id="PS50190"/>
    </source>
</evidence>
<keyword evidence="3" id="KW-0653">Protein transport</keyword>
<keyword evidence="8" id="KW-1185">Reference proteome</keyword>
<dbReference type="SUPFAM" id="SSF48425">
    <property type="entry name" value="Sec7 domain"/>
    <property type="match status" value="1"/>
</dbReference>
<evidence type="ECO:0000256" key="3">
    <source>
        <dbReference type="ARBA" id="ARBA00022927"/>
    </source>
</evidence>
<keyword evidence="2" id="KW-0813">Transport</keyword>
<sequence length="2121" mass="235108">MSLSRFFTRKNVARYFAGAGVIYCVAHTIAAHVGELVICSGPSMQPTIHNGDLVLAERLSVNSGNIHRGDIVGCLSPHESNQLLCKRVVAKESDFVNSELLPNTRVPRGHVFLQGDNYLASTDSRHFGPVPAGLLQIRLTLRIWPISRFGWLSNHWFWETEEDVKRDPKDGRLADNYTTEEHGTMAVNGVYVVLGEVNTVVALLNKARRQYQLSHQLSSLDDTEPLLRNFSDLKEVLNEVANLGDMNPLTYLSPFLDVIKAQNTNGPITEAALSSVAKFLGYGLIDANSIKAANAVESVAQAVIHTKFIGGKSSGSDECVLFKILLVLRSLLLSPPGAFLSDEAICDMMQSCFRIVFEQHLSPLLRKAAEATLSDMTQLIFTRLPTFSEDARHPYMRKLVMNAKGDKRRRRRKRTEVEGDSEKDEVEVVKPTTIATIPHSLSDIPSLASTDNLIVTENTPLVKTEDVAILGYDVVSTPDHSCDGASLPSALFKQKEINTVDRSEEKADDADSEGEDDIPVMKDATTSKQLTTHEKGVTMGEEDDVESGGISVQMPYGLPCCRELLRFLISLSNPVDRKNTESMVVLGLNLLTVALEAAADHLANYSFLTPLLKDNLSRSLLQLLDTEKLPVLAATNRACFLLFESMRSQLKFQLEAYFHKLKGIVLEEQRTTNYEQKEMALESIVQLWRIPGLVTELYLNYDCDLYCSNVFEELTKLLVENAFPVSGLHAHSLISLDALLVVIDMIDQNCICRQASLGIPNLKLNSKAAAALPHPILSGFEIGQRILANESDMNTSSLERDVPRTMAKDVMPSANRHSPSHSLPSMEQVIEQKKRKRILAEGTELFNQSPKKGIEFLREKGLLGADSASVVYWLRTNPQLDKKKIADYICSRKNSNVLEAFVSSFPFENTRLDDALRMFLETFRLPGEAAEISMVMQHFSGEFLFIRWVRKNQPPMTVDCFKRNLSGTNGGADFDPNMLTSMYDAIKSEEIVMPAEQTGLVKENYLWKVLLRRGESPEGQFKHAPTGWNDHDLFSITWGPAVATLTYVFDKSEHDVILQHIDVQSRRYLQCEFFISDNIVLGLIPYFVAKRHEDENLEMQRQRGINEVIPGVQHEQIALAFGENRKAQMATKTMFQLVHANGDILREGWRNMLDCLLQLFRARLLPTELTEVDDFVDEKGWVSLIRDHLVEPQPVRSESGLLSWFGLGGSLNESERKKLTQDQQNSIKHAQMVICECRPAQLFTDSKYLTSTALSELLNALIHASQTVVEQVDSHKAGGIVSGAKEDALVFYLELIVTICLENKDRLSLVWPVIRRHLQWLLSSRFGRSPVLVERAVVGLLRIANRNLFRDNTIADDVLQSLSLLLRLSPKAMFVFSRQISFGLHELLRTNAANVHRKEHWAVLFALLEAAGAAALPDDLANSECAATSDRQAFSDGEVMSPHSQSDDRGYTSDDPKRAASVSTNTTADFDADSTASLNQSREWIHLDHRDAHQATEDALRSLGGNVAHSCGFTRSFLVLRTNLGRHEPAAFLKVCDTLSFLLRDAIHVTPDNFESCVQCLRTMVEASLDGGRYAAGPISGDAQNRLRSHVEDRVKKTKTSKPGKVGGKKELSTDVGGDLSEMRQEEQQLTASYQQVSLQLLDLCSTLHNLAPGILAQWAKTQSNVDASVPFVWRTIWRPLLQAMARLGCDCRRLVRAAALTHLQRAFLPSNMANLGAAEWESCFGDVLFPLLGKLLDVFSAMDPIGMEDTRVRAMQIVAKTLLNHLTALSTLPSFPSLWLRLLDFMDNYLRVDSCGNLNEAIPESLKNMLLVMASTGLFSSIPGLHQMTVSRMGNVLPQLIRETLPEIPPSTTPAPEPKSLTLVASVGRIGGSRVQIAPAIPSSPEVSSELVTSPLITLSSTTSLATITLPSSAVNTIDLTEHVATTTAPMNVTPELAPVPTATEPVNIPELTEVVVYSAAASPKTPPSPAIESQLYSFTSQGNLVTSAGEVVGSVSQTMAHVPLLFHAHPPCDELQQPQYQQHCQEAVANPSGSAPVSQTQYYSQPCQQYSSYMTSYHSTAPTAYSQNPLYVQQQHQLYKQHANPLQAVDTSGKDQRVSFHVLNFFVILCEDGYLIATL</sequence>
<dbReference type="CDD" id="cd06530">
    <property type="entry name" value="S26_SPase_I"/>
    <property type="match status" value="1"/>
</dbReference>
<accession>A0A158P6M8</accession>
<dbReference type="InterPro" id="IPR032691">
    <property type="entry name" value="Mon2/Sec7/BIG1-like_HUS"/>
</dbReference>
<dbReference type="InterPro" id="IPR019533">
    <property type="entry name" value="Peptidase_S26"/>
</dbReference>
<dbReference type="GO" id="GO:0004252">
    <property type="term" value="F:serine-type endopeptidase activity"/>
    <property type="evidence" value="ECO:0007669"/>
    <property type="project" value="InterPro"/>
</dbReference>
<dbReference type="Pfam" id="PF12783">
    <property type="entry name" value="Sec7-like_HUS"/>
    <property type="match status" value="1"/>
</dbReference>
<dbReference type="PRINTS" id="PR00727">
    <property type="entry name" value="LEADERPTASE"/>
</dbReference>
<dbReference type="InterPro" id="IPR036286">
    <property type="entry name" value="LexA/Signal_pep-like_sf"/>
</dbReference>
<dbReference type="Gene3D" id="1.10.220.20">
    <property type="match status" value="1"/>
</dbReference>
<dbReference type="Proteomes" id="UP000035642">
    <property type="component" value="Unassembled WGS sequence"/>
</dbReference>
<evidence type="ECO:0000256" key="2">
    <source>
        <dbReference type="ARBA" id="ARBA00022448"/>
    </source>
</evidence>
<evidence type="ECO:0000313" key="9">
    <source>
        <dbReference type="WBParaSite" id="ACAC_0000127801-mRNA-1"/>
    </source>
</evidence>
<feature type="region of interest" description="Disordered" evidence="5">
    <location>
        <begin position="404"/>
        <end position="424"/>
    </location>
</feature>
<feature type="active site" evidence="4">
    <location>
        <position position="86"/>
    </location>
</feature>
<feature type="domain" description="SEC7" evidence="7">
    <location>
        <begin position="828"/>
        <end position="989"/>
    </location>
</feature>
<protein>
    <submittedName>
        <fullName evidence="9">SEC7 domain-containing protein</fullName>
    </submittedName>
</protein>
<dbReference type="Pfam" id="PF01369">
    <property type="entry name" value="Sec7"/>
    <property type="match status" value="2"/>
</dbReference>
<dbReference type="SUPFAM" id="SSF51306">
    <property type="entry name" value="LexA/Signal peptidase"/>
    <property type="match status" value="1"/>
</dbReference>
<dbReference type="GO" id="GO:0005085">
    <property type="term" value="F:guanyl-nucleotide exchange factor activity"/>
    <property type="evidence" value="ECO:0007669"/>
    <property type="project" value="InterPro"/>
</dbReference>
<dbReference type="Pfam" id="PF23325">
    <property type="entry name" value="TPR_28"/>
    <property type="match status" value="1"/>
</dbReference>
<feature type="active site" evidence="4">
    <location>
        <position position="43"/>
    </location>
</feature>
<dbReference type="PANTHER" id="PTHR10663:SF388">
    <property type="entry name" value="GOLGI-SPECIFIC BREFELDIN A-RESISTANCE GUANINE NUCLEOTIDE EXCHANGE FACTOR 1"/>
    <property type="match status" value="1"/>
</dbReference>
<dbReference type="WBParaSite" id="ACAC_0000127801-mRNA-1">
    <property type="protein sequence ID" value="ACAC_0000127801-mRNA-1"/>
    <property type="gene ID" value="ACAC_0000127801"/>
</dbReference>
<dbReference type="Gene3D" id="2.10.109.10">
    <property type="entry name" value="Umud Fragment, subunit A"/>
    <property type="match status" value="1"/>
</dbReference>
<dbReference type="InterPro" id="IPR000904">
    <property type="entry name" value="Sec7_dom"/>
</dbReference>
<dbReference type="InterPro" id="IPR016024">
    <property type="entry name" value="ARM-type_fold"/>
</dbReference>
<dbReference type="InterPro" id="IPR056604">
    <property type="entry name" value="GBF1-like_TPR"/>
</dbReference>
<reference evidence="8" key="1">
    <citation type="submission" date="2012-09" db="EMBL/GenBank/DDBJ databases">
        <authorList>
            <person name="Martin A.A."/>
        </authorList>
    </citation>
    <scope>NUCLEOTIDE SEQUENCE</scope>
</reference>
<dbReference type="GO" id="GO:0006465">
    <property type="term" value="P:signal peptide processing"/>
    <property type="evidence" value="ECO:0007669"/>
    <property type="project" value="InterPro"/>
</dbReference>
<evidence type="ECO:0000256" key="1">
    <source>
        <dbReference type="ARBA" id="ARBA00011805"/>
    </source>
</evidence>
<dbReference type="GO" id="GO:0005737">
    <property type="term" value="C:cytoplasm"/>
    <property type="evidence" value="ECO:0007669"/>
    <property type="project" value="UniProtKB-ARBA"/>
</dbReference>
<dbReference type="InterPro" id="IPR032629">
    <property type="entry name" value="DCB_dom"/>
</dbReference>
<dbReference type="Gene3D" id="1.10.1000.11">
    <property type="entry name" value="Arf Nucleotide-binding Site Opener,domain 2"/>
    <property type="match status" value="2"/>
</dbReference>
<dbReference type="CDD" id="cd00171">
    <property type="entry name" value="Sec7"/>
    <property type="match status" value="1"/>
</dbReference>
<feature type="region of interest" description="Disordered" evidence="5">
    <location>
        <begin position="496"/>
        <end position="522"/>
    </location>
</feature>
<dbReference type="InterPro" id="IPR035999">
    <property type="entry name" value="Sec7_dom_sf"/>
</dbReference>
<organism evidence="8 9">
    <name type="scientific">Angiostrongylus cantonensis</name>
    <name type="common">Rat lungworm</name>
    <dbReference type="NCBI Taxonomy" id="6313"/>
    <lineage>
        <taxon>Eukaryota</taxon>
        <taxon>Metazoa</taxon>
        <taxon>Ecdysozoa</taxon>
        <taxon>Nematoda</taxon>
        <taxon>Chromadorea</taxon>
        <taxon>Rhabditida</taxon>
        <taxon>Rhabditina</taxon>
        <taxon>Rhabditomorpha</taxon>
        <taxon>Strongyloidea</taxon>
        <taxon>Metastrongylidae</taxon>
        <taxon>Angiostrongylus</taxon>
    </lineage>
</organism>
<dbReference type="GO" id="GO:0032012">
    <property type="term" value="P:regulation of ARF protein signal transduction"/>
    <property type="evidence" value="ECO:0007669"/>
    <property type="project" value="InterPro"/>
</dbReference>
<dbReference type="PROSITE" id="PS50190">
    <property type="entry name" value="SEC7"/>
    <property type="match status" value="1"/>
</dbReference>
<dbReference type="SMART" id="SM00222">
    <property type="entry name" value="Sec7"/>
    <property type="match status" value="1"/>
</dbReference>
<feature type="compositionally biased region" description="Basic and acidic residues" evidence="5">
    <location>
        <begin position="496"/>
        <end position="505"/>
    </location>
</feature>